<feature type="transmembrane region" description="Helical" evidence="7">
    <location>
        <begin position="148"/>
        <end position="172"/>
    </location>
</feature>
<protein>
    <submittedName>
        <fullName evidence="9">Raffinose/stachyose/melibiose transport system permease protein</fullName>
    </submittedName>
</protein>
<feature type="domain" description="ABC transmembrane type-1" evidence="8">
    <location>
        <begin position="65"/>
        <end position="275"/>
    </location>
</feature>
<feature type="transmembrane region" description="Helical" evidence="7">
    <location>
        <begin position="261"/>
        <end position="278"/>
    </location>
</feature>
<keyword evidence="4 7" id="KW-0812">Transmembrane</keyword>
<proteinExistence type="inferred from homology"/>
<dbReference type="PANTHER" id="PTHR30193:SF41">
    <property type="entry name" value="DIACETYLCHITOBIOSE UPTAKE SYSTEM PERMEASE PROTEIN NGCF"/>
    <property type="match status" value="1"/>
</dbReference>
<dbReference type="RefSeq" id="WP_093041300.1">
    <property type="nucleotide sequence ID" value="NZ_FNQR01000001.1"/>
</dbReference>
<dbReference type="InterPro" id="IPR051393">
    <property type="entry name" value="ABC_transporter_permease"/>
</dbReference>
<dbReference type="InterPro" id="IPR000515">
    <property type="entry name" value="MetI-like"/>
</dbReference>
<keyword evidence="6 7" id="KW-0472">Membrane</keyword>
<accession>A0A1H3VWA6</accession>
<evidence type="ECO:0000259" key="8">
    <source>
        <dbReference type="PROSITE" id="PS50928"/>
    </source>
</evidence>
<dbReference type="PROSITE" id="PS50928">
    <property type="entry name" value="ABC_TM1"/>
    <property type="match status" value="1"/>
</dbReference>
<comment type="subcellular location">
    <subcellularLocation>
        <location evidence="1 7">Cell membrane</location>
        <topology evidence="1 7">Multi-pass membrane protein</topology>
    </subcellularLocation>
</comment>
<evidence type="ECO:0000313" key="10">
    <source>
        <dbReference type="Proteomes" id="UP000198584"/>
    </source>
</evidence>
<dbReference type="SUPFAM" id="SSF161098">
    <property type="entry name" value="MetI-like"/>
    <property type="match status" value="1"/>
</dbReference>
<feature type="transmembrane region" description="Helical" evidence="7">
    <location>
        <begin position="103"/>
        <end position="128"/>
    </location>
</feature>
<dbReference type="GO" id="GO:0005886">
    <property type="term" value="C:plasma membrane"/>
    <property type="evidence" value="ECO:0007669"/>
    <property type="project" value="UniProtKB-SubCell"/>
</dbReference>
<feature type="transmembrane region" description="Helical" evidence="7">
    <location>
        <begin position="200"/>
        <end position="222"/>
    </location>
</feature>
<evidence type="ECO:0000256" key="1">
    <source>
        <dbReference type="ARBA" id="ARBA00004651"/>
    </source>
</evidence>
<organism evidence="9 10">
    <name type="scientific">Thalassobacillus cyri</name>
    <dbReference type="NCBI Taxonomy" id="571932"/>
    <lineage>
        <taxon>Bacteria</taxon>
        <taxon>Bacillati</taxon>
        <taxon>Bacillota</taxon>
        <taxon>Bacilli</taxon>
        <taxon>Bacillales</taxon>
        <taxon>Bacillaceae</taxon>
        <taxon>Thalassobacillus</taxon>
    </lineage>
</organism>
<evidence type="ECO:0000313" key="9">
    <source>
        <dbReference type="EMBL" id="SDZ78971.1"/>
    </source>
</evidence>
<evidence type="ECO:0000256" key="5">
    <source>
        <dbReference type="ARBA" id="ARBA00022989"/>
    </source>
</evidence>
<evidence type="ECO:0000256" key="3">
    <source>
        <dbReference type="ARBA" id="ARBA00022475"/>
    </source>
</evidence>
<dbReference type="EMBL" id="FNQR01000001">
    <property type="protein sequence ID" value="SDZ78971.1"/>
    <property type="molecule type" value="Genomic_DNA"/>
</dbReference>
<sequence length="286" mass="32428">MSNRSMAFWLFLTPVILALAIVVVIPFVYGFFYSFTDWNGLSATKFIGFEHYINLFQEKEFMNSIWFTIKFAVASVLLLNFFGLALALIVTRNIKTNNLLRTVFFMPNLIGGLILGFIWQFIFVSVFGDIGDMLGAEGMQGWLSTTETGFWGLVILTSWQMAGYIMIIYIAYLENIPKELIEAAKIDGASSFQRFKKITFPLVAPAFTISMFLTLSTSFKIYDQNLSLTNGGPYNSTQMVAMEIVRTAFSDNQMSYAQAKAVIFFLIVAVVALTQVYYNKKREVEM</sequence>
<dbReference type="InterPro" id="IPR035906">
    <property type="entry name" value="MetI-like_sf"/>
</dbReference>
<evidence type="ECO:0000256" key="2">
    <source>
        <dbReference type="ARBA" id="ARBA00022448"/>
    </source>
</evidence>
<dbReference type="Proteomes" id="UP000198584">
    <property type="component" value="Unassembled WGS sequence"/>
</dbReference>
<dbReference type="Pfam" id="PF00528">
    <property type="entry name" value="BPD_transp_1"/>
    <property type="match status" value="1"/>
</dbReference>
<dbReference type="AlphaFoldDB" id="A0A1H3VWA6"/>
<keyword evidence="5 7" id="KW-1133">Transmembrane helix</keyword>
<keyword evidence="3" id="KW-1003">Cell membrane</keyword>
<evidence type="ECO:0000256" key="7">
    <source>
        <dbReference type="RuleBase" id="RU363032"/>
    </source>
</evidence>
<evidence type="ECO:0000256" key="4">
    <source>
        <dbReference type="ARBA" id="ARBA00022692"/>
    </source>
</evidence>
<dbReference type="STRING" id="571932.SAMN05421743_101209"/>
<evidence type="ECO:0000256" key="6">
    <source>
        <dbReference type="ARBA" id="ARBA00023136"/>
    </source>
</evidence>
<gene>
    <name evidence="9" type="ORF">SAMN05421743_101209</name>
</gene>
<dbReference type="GO" id="GO:0055085">
    <property type="term" value="P:transmembrane transport"/>
    <property type="evidence" value="ECO:0007669"/>
    <property type="project" value="InterPro"/>
</dbReference>
<dbReference type="Gene3D" id="1.10.3720.10">
    <property type="entry name" value="MetI-like"/>
    <property type="match status" value="1"/>
</dbReference>
<reference evidence="9 10" key="1">
    <citation type="submission" date="2016-10" db="EMBL/GenBank/DDBJ databases">
        <authorList>
            <person name="de Groot N.N."/>
        </authorList>
    </citation>
    <scope>NUCLEOTIDE SEQUENCE [LARGE SCALE GENOMIC DNA]</scope>
    <source>
        <strain evidence="9 10">CCM7597</strain>
    </source>
</reference>
<keyword evidence="2 7" id="KW-0813">Transport</keyword>
<feature type="transmembrane region" description="Helical" evidence="7">
    <location>
        <begin position="7"/>
        <end position="32"/>
    </location>
</feature>
<feature type="transmembrane region" description="Helical" evidence="7">
    <location>
        <begin position="65"/>
        <end position="91"/>
    </location>
</feature>
<dbReference type="CDD" id="cd06261">
    <property type="entry name" value="TM_PBP2"/>
    <property type="match status" value="1"/>
</dbReference>
<name>A0A1H3VWA6_9BACI</name>
<keyword evidence="10" id="KW-1185">Reference proteome</keyword>
<comment type="similarity">
    <text evidence="7">Belongs to the binding-protein-dependent transport system permease family.</text>
</comment>
<dbReference type="PANTHER" id="PTHR30193">
    <property type="entry name" value="ABC TRANSPORTER PERMEASE PROTEIN"/>
    <property type="match status" value="1"/>
</dbReference>
<dbReference type="OrthoDB" id="9786413at2"/>